<evidence type="ECO:0000259" key="1">
    <source>
        <dbReference type="Pfam" id="PF03446"/>
    </source>
</evidence>
<dbReference type="EC" id="1.1.1.44" evidence="2"/>
<sequence length="81" mass="8758">MEKYNYGVIGLGVMGRNLLYNIADNGFSVVGFDLDEEKVIELRKGVASGTQVVGTVSLEEFVLSLESPRKVILMVPAGKPV</sequence>
<dbReference type="InterPro" id="IPR006115">
    <property type="entry name" value="6PGDH_NADP-bd"/>
</dbReference>
<dbReference type="InterPro" id="IPR006183">
    <property type="entry name" value="Pgluconate_DH"/>
</dbReference>
<gene>
    <name evidence="2" type="primary">yqjI_1</name>
    <name evidence="2" type="ORF">NCTC11343_02144</name>
</gene>
<dbReference type="GO" id="GO:0050661">
    <property type="term" value="F:NADP binding"/>
    <property type="evidence" value="ECO:0007669"/>
    <property type="project" value="InterPro"/>
</dbReference>
<proteinExistence type="predicted"/>
<dbReference type="AlphaFoldDB" id="A0A2X2ITL1"/>
<dbReference type="SUPFAM" id="SSF51735">
    <property type="entry name" value="NAD(P)-binding Rossmann-fold domains"/>
    <property type="match status" value="1"/>
</dbReference>
<evidence type="ECO:0000313" key="3">
    <source>
        <dbReference type="Proteomes" id="UP000251241"/>
    </source>
</evidence>
<dbReference type="Pfam" id="PF03446">
    <property type="entry name" value="NAD_binding_2"/>
    <property type="match status" value="1"/>
</dbReference>
<accession>A0A2X2ITL1</accession>
<dbReference type="Proteomes" id="UP000251241">
    <property type="component" value="Unassembled WGS sequence"/>
</dbReference>
<dbReference type="InterPro" id="IPR036291">
    <property type="entry name" value="NAD(P)-bd_dom_sf"/>
</dbReference>
<dbReference type="PRINTS" id="PR00076">
    <property type="entry name" value="6PGDHDRGNASE"/>
</dbReference>
<protein>
    <submittedName>
        <fullName evidence="2">6-phosphogluconate dehydrogenase, decarboxylating 2</fullName>
        <ecNumber evidence="2">1.1.1.44</ecNumber>
    </submittedName>
</protein>
<dbReference type="PANTHER" id="PTHR11811">
    <property type="entry name" value="6-PHOSPHOGLUCONATE DEHYDROGENASE"/>
    <property type="match status" value="1"/>
</dbReference>
<reference evidence="2 3" key="1">
    <citation type="submission" date="2018-06" db="EMBL/GenBank/DDBJ databases">
        <authorList>
            <consortium name="Pathogen Informatics"/>
            <person name="Doyle S."/>
        </authorList>
    </citation>
    <scope>NUCLEOTIDE SEQUENCE [LARGE SCALE GENOMIC DNA]</scope>
    <source>
        <strain evidence="2 3">NCTC11343</strain>
    </source>
</reference>
<organism evidence="2 3">
    <name type="scientific">Sphingobacterium multivorum</name>
    <dbReference type="NCBI Taxonomy" id="28454"/>
    <lineage>
        <taxon>Bacteria</taxon>
        <taxon>Pseudomonadati</taxon>
        <taxon>Bacteroidota</taxon>
        <taxon>Sphingobacteriia</taxon>
        <taxon>Sphingobacteriales</taxon>
        <taxon>Sphingobacteriaceae</taxon>
        <taxon>Sphingobacterium</taxon>
    </lineage>
</organism>
<dbReference type="GO" id="GO:0004616">
    <property type="term" value="F:phosphogluconate dehydrogenase (decarboxylating) activity"/>
    <property type="evidence" value="ECO:0007669"/>
    <property type="project" value="UniProtKB-EC"/>
</dbReference>
<keyword evidence="2" id="KW-0560">Oxidoreductase</keyword>
<dbReference type="EMBL" id="UAUU01000008">
    <property type="protein sequence ID" value="SPZ85582.1"/>
    <property type="molecule type" value="Genomic_DNA"/>
</dbReference>
<dbReference type="Gene3D" id="3.40.50.720">
    <property type="entry name" value="NAD(P)-binding Rossmann-like Domain"/>
    <property type="match status" value="1"/>
</dbReference>
<feature type="domain" description="6-phosphogluconate dehydrogenase NADP-binding" evidence="1">
    <location>
        <begin position="6"/>
        <end position="81"/>
    </location>
</feature>
<name>A0A2X2ITL1_SPHMU</name>
<evidence type="ECO:0000313" key="2">
    <source>
        <dbReference type="EMBL" id="SPZ85582.1"/>
    </source>
</evidence>